<sequence>MTLSFSSFSIQDILSRRDAGGKPGTKSTEELCTAKRNICTGHGTRVSGLSKDADENSIYPGRLPADLRVPLGNLRSVALKEESTGEESELRKGTAEQQPHCVDLDKRLKAEEAEEGCHLSGETVSCSSDEQQCRPGAKKRTRAAFSHAQVYELERRFNMQRYLSGPERSGLAEALKLTETQVKIWFQNRRYKTKRRQMAAELAGCSSPKKVAVQVLVRDNQKQYYQANGLQFPVTVPLYQQAYRYQPCLHYYCQPWSLSSRSCGGMF</sequence>
<evidence type="ECO:0000256" key="10">
    <source>
        <dbReference type="RuleBase" id="RU000682"/>
    </source>
</evidence>
<organism evidence="12 13">
    <name type="scientific">Eleginops maclovinus</name>
    <name type="common">Patagonian blennie</name>
    <name type="synonym">Eleginus maclovinus</name>
    <dbReference type="NCBI Taxonomy" id="56733"/>
    <lineage>
        <taxon>Eukaryota</taxon>
        <taxon>Metazoa</taxon>
        <taxon>Chordata</taxon>
        <taxon>Craniata</taxon>
        <taxon>Vertebrata</taxon>
        <taxon>Euteleostomi</taxon>
        <taxon>Actinopterygii</taxon>
        <taxon>Neopterygii</taxon>
        <taxon>Teleostei</taxon>
        <taxon>Neoteleostei</taxon>
        <taxon>Acanthomorphata</taxon>
        <taxon>Eupercaria</taxon>
        <taxon>Perciformes</taxon>
        <taxon>Notothenioidei</taxon>
        <taxon>Eleginopidae</taxon>
        <taxon>Eleginops</taxon>
    </lineage>
</organism>
<dbReference type="GO" id="GO:0005634">
    <property type="term" value="C:nucleus"/>
    <property type="evidence" value="ECO:0007669"/>
    <property type="project" value="UniProtKB-SubCell"/>
</dbReference>
<keyword evidence="4" id="KW-0805">Transcription regulation</keyword>
<feature type="DNA-binding region" description="Homeobox" evidence="9">
    <location>
        <begin position="138"/>
        <end position="197"/>
    </location>
</feature>
<dbReference type="InterPro" id="IPR020479">
    <property type="entry name" value="HD_metazoa"/>
</dbReference>
<keyword evidence="3" id="KW-0217">Developmental protein</keyword>
<evidence type="ECO:0000256" key="6">
    <source>
        <dbReference type="ARBA" id="ARBA00023155"/>
    </source>
</evidence>
<comment type="caution">
    <text evidence="12">The sequence shown here is derived from an EMBL/GenBank/DDBJ whole genome shotgun (WGS) entry which is preliminary data.</text>
</comment>
<dbReference type="InterPro" id="IPR017970">
    <property type="entry name" value="Homeobox_CS"/>
</dbReference>
<feature type="domain" description="Homeobox" evidence="11">
    <location>
        <begin position="136"/>
        <end position="196"/>
    </location>
</feature>
<dbReference type="PRINTS" id="PR00024">
    <property type="entry name" value="HOMEOBOX"/>
</dbReference>
<dbReference type="InterPro" id="IPR009057">
    <property type="entry name" value="Homeodomain-like_sf"/>
</dbReference>
<dbReference type="AlphaFoldDB" id="A0AAN7X635"/>
<keyword evidence="13" id="KW-1185">Reference proteome</keyword>
<keyword evidence="7" id="KW-0804">Transcription</keyword>
<dbReference type="Proteomes" id="UP001346869">
    <property type="component" value="Unassembled WGS sequence"/>
</dbReference>
<reference evidence="12 13" key="2">
    <citation type="journal article" date="2023" name="Mol. Biol. Evol.">
        <title>Genomics of Secondarily Temperate Adaptation in the Only Non-Antarctic Icefish.</title>
        <authorList>
            <person name="Rivera-Colon A.G."/>
            <person name="Rayamajhi N."/>
            <person name="Minhas B.F."/>
            <person name="Madrigal G."/>
            <person name="Bilyk K.T."/>
            <person name="Yoon V."/>
            <person name="Hune M."/>
            <person name="Gregory S."/>
            <person name="Cheng C.H.C."/>
            <person name="Catchen J.M."/>
        </authorList>
    </citation>
    <scope>NUCLEOTIDE SEQUENCE [LARGE SCALE GENOMIC DNA]</scope>
    <source>
        <strain evidence="12">JMC-PN-2008</strain>
    </source>
</reference>
<dbReference type="PANTHER" id="PTHR24340">
    <property type="entry name" value="HOMEOBOX PROTEIN NKX"/>
    <property type="match status" value="1"/>
</dbReference>
<dbReference type="InterPro" id="IPR001356">
    <property type="entry name" value="HD"/>
</dbReference>
<dbReference type="GO" id="GO:0030154">
    <property type="term" value="P:cell differentiation"/>
    <property type="evidence" value="ECO:0007669"/>
    <property type="project" value="TreeGrafter"/>
</dbReference>
<dbReference type="EMBL" id="JAUZQC010000019">
    <property type="protein sequence ID" value="KAK5854014.1"/>
    <property type="molecule type" value="Genomic_DNA"/>
</dbReference>
<proteinExistence type="predicted"/>
<evidence type="ECO:0000313" key="12">
    <source>
        <dbReference type="EMBL" id="KAK5854014.1"/>
    </source>
</evidence>
<evidence type="ECO:0000259" key="11">
    <source>
        <dbReference type="PROSITE" id="PS50071"/>
    </source>
</evidence>
<evidence type="ECO:0000256" key="4">
    <source>
        <dbReference type="ARBA" id="ARBA00023015"/>
    </source>
</evidence>
<accession>A0AAN7X635</accession>
<evidence type="ECO:0000256" key="3">
    <source>
        <dbReference type="ARBA" id="ARBA00022473"/>
    </source>
</evidence>
<evidence type="ECO:0000256" key="1">
    <source>
        <dbReference type="ARBA" id="ARBA00003263"/>
    </source>
</evidence>
<dbReference type="Gene3D" id="1.10.10.60">
    <property type="entry name" value="Homeodomain-like"/>
    <property type="match status" value="1"/>
</dbReference>
<comment type="subcellular location">
    <subcellularLocation>
        <location evidence="2 9 10">Nucleus</location>
    </subcellularLocation>
</comment>
<comment type="function">
    <text evidence="1">Sequence-specific transcription factor which is part of a developmental regulatory system that provides cells with specific positional identities on the anterior-posterior axis.</text>
</comment>
<evidence type="ECO:0000313" key="13">
    <source>
        <dbReference type="Proteomes" id="UP001346869"/>
    </source>
</evidence>
<dbReference type="SUPFAM" id="SSF46689">
    <property type="entry name" value="Homeodomain-like"/>
    <property type="match status" value="1"/>
</dbReference>
<dbReference type="Pfam" id="PF00046">
    <property type="entry name" value="Homeodomain"/>
    <property type="match status" value="1"/>
</dbReference>
<reference evidence="12 13" key="1">
    <citation type="journal article" date="2023" name="Genes (Basel)">
        <title>Chromosome-Level Genome Assembly and Circadian Gene Repertoire of the Patagonia Blennie Eleginops maclovinus-The Closest Ancestral Proxy of Antarctic Cryonotothenioids.</title>
        <authorList>
            <person name="Cheng C.C."/>
            <person name="Rivera-Colon A.G."/>
            <person name="Minhas B.F."/>
            <person name="Wilson L."/>
            <person name="Rayamajhi N."/>
            <person name="Vargas-Chacoff L."/>
            <person name="Catchen J.M."/>
        </authorList>
    </citation>
    <scope>NUCLEOTIDE SEQUENCE [LARGE SCALE GENOMIC DNA]</scope>
    <source>
        <strain evidence="12">JMC-PN-2008</strain>
    </source>
</reference>
<evidence type="ECO:0000256" key="9">
    <source>
        <dbReference type="PROSITE-ProRule" id="PRU00108"/>
    </source>
</evidence>
<dbReference type="PROSITE" id="PS00027">
    <property type="entry name" value="HOMEOBOX_1"/>
    <property type="match status" value="1"/>
</dbReference>
<dbReference type="CDD" id="cd00086">
    <property type="entry name" value="homeodomain"/>
    <property type="match status" value="1"/>
</dbReference>
<gene>
    <name evidence="12" type="ORF">PBY51_015118</name>
</gene>
<dbReference type="InterPro" id="IPR050394">
    <property type="entry name" value="Homeobox_NK-like"/>
</dbReference>
<keyword evidence="8 9" id="KW-0539">Nucleus</keyword>
<dbReference type="PANTHER" id="PTHR24340:SF73">
    <property type="entry name" value="HOMEOBOX PROTEIN BAGPIPE-RELATED"/>
    <property type="match status" value="1"/>
</dbReference>
<dbReference type="GO" id="GO:0000978">
    <property type="term" value="F:RNA polymerase II cis-regulatory region sequence-specific DNA binding"/>
    <property type="evidence" value="ECO:0007669"/>
    <property type="project" value="TreeGrafter"/>
</dbReference>
<protein>
    <recommendedName>
        <fullName evidence="11">Homeobox domain-containing protein</fullName>
    </recommendedName>
</protein>
<evidence type="ECO:0000256" key="8">
    <source>
        <dbReference type="ARBA" id="ARBA00023242"/>
    </source>
</evidence>
<evidence type="ECO:0000256" key="2">
    <source>
        <dbReference type="ARBA" id="ARBA00004123"/>
    </source>
</evidence>
<evidence type="ECO:0000256" key="5">
    <source>
        <dbReference type="ARBA" id="ARBA00023125"/>
    </source>
</evidence>
<dbReference type="GO" id="GO:0000981">
    <property type="term" value="F:DNA-binding transcription factor activity, RNA polymerase II-specific"/>
    <property type="evidence" value="ECO:0007669"/>
    <property type="project" value="InterPro"/>
</dbReference>
<evidence type="ECO:0000256" key="7">
    <source>
        <dbReference type="ARBA" id="ARBA00023163"/>
    </source>
</evidence>
<dbReference type="PROSITE" id="PS50071">
    <property type="entry name" value="HOMEOBOX_2"/>
    <property type="match status" value="1"/>
</dbReference>
<keyword evidence="6 9" id="KW-0371">Homeobox</keyword>
<name>A0AAN7X635_ELEMC</name>
<keyword evidence="5 9" id="KW-0238">DNA-binding</keyword>
<dbReference type="SMART" id="SM00389">
    <property type="entry name" value="HOX"/>
    <property type="match status" value="1"/>
</dbReference>